<dbReference type="PANTHER" id="PTHR43300">
    <property type="entry name" value="ACETYLTRANSFERASE"/>
    <property type="match status" value="1"/>
</dbReference>
<dbReference type="Pfam" id="PF17836">
    <property type="entry name" value="PglD_N"/>
    <property type="match status" value="1"/>
</dbReference>
<dbReference type="InterPro" id="IPR041561">
    <property type="entry name" value="PglD_N"/>
</dbReference>
<dbReference type="InterPro" id="IPR020019">
    <property type="entry name" value="AcTrfase_PglD-like"/>
</dbReference>
<protein>
    <submittedName>
        <fullName evidence="3">Acetyltransferase</fullName>
    </submittedName>
</protein>
<organism evidence="3 4">
    <name type="scientific">Ancylobacter koreensis</name>
    <dbReference type="NCBI Taxonomy" id="266121"/>
    <lineage>
        <taxon>Bacteria</taxon>
        <taxon>Pseudomonadati</taxon>
        <taxon>Pseudomonadota</taxon>
        <taxon>Alphaproteobacteria</taxon>
        <taxon>Hyphomicrobiales</taxon>
        <taxon>Xanthobacteraceae</taxon>
        <taxon>Ancylobacter</taxon>
    </lineage>
</organism>
<evidence type="ECO:0000313" key="4">
    <source>
        <dbReference type="Proteomes" id="UP001202867"/>
    </source>
</evidence>
<dbReference type="CDD" id="cd03360">
    <property type="entry name" value="LbH_AT_putative"/>
    <property type="match status" value="1"/>
</dbReference>
<dbReference type="InterPro" id="IPR011004">
    <property type="entry name" value="Trimer_LpxA-like_sf"/>
</dbReference>
<dbReference type="InterPro" id="IPR050179">
    <property type="entry name" value="Trans_hexapeptide_repeat"/>
</dbReference>
<dbReference type="Proteomes" id="UP001202867">
    <property type="component" value="Unassembled WGS sequence"/>
</dbReference>
<accession>A0ABT0DGR4</accession>
<feature type="domain" description="PglD N-terminal" evidence="2">
    <location>
        <begin position="20"/>
        <end position="90"/>
    </location>
</feature>
<evidence type="ECO:0000256" key="1">
    <source>
        <dbReference type="ARBA" id="ARBA00007274"/>
    </source>
</evidence>
<dbReference type="SUPFAM" id="SSF51161">
    <property type="entry name" value="Trimeric LpxA-like enzymes"/>
    <property type="match status" value="1"/>
</dbReference>
<sequence length="234" mass="23967">MSDKSMLGRDELQLPREATLYGAGGHARELRFELEADGVNVRAFVDDFASGRQIDGLPVLSFEDAAVRLRDSDWFIAVGGIAARMTLAAKVAAAGLPLGRFVSRAARMLPSARVGIGVQVFHGAVLSASAQLGDFSLVNFGCVLSHDVHVGAYATICPGVHVAGHVVIGERVWIGVGASIRNGSPGKPLIIGDDAFVAAGACVVGDVAARATVAGVPARPFSPAAPGERGGSGT</sequence>
<keyword evidence="4" id="KW-1185">Reference proteome</keyword>
<dbReference type="NCBIfam" id="TIGR03570">
    <property type="entry name" value="NeuD_NnaD"/>
    <property type="match status" value="1"/>
</dbReference>
<dbReference type="EMBL" id="JALKCG010000001">
    <property type="protein sequence ID" value="MCK0206463.1"/>
    <property type="molecule type" value="Genomic_DNA"/>
</dbReference>
<gene>
    <name evidence="3" type="ORF">MWN33_00270</name>
</gene>
<evidence type="ECO:0000313" key="3">
    <source>
        <dbReference type="EMBL" id="MCK0206463.1"/>
    </source>
</evidence>
<comment type="similarity">
    <text evidence="1">Belongs to the transferase hexapeptide repeat family.</text>
</comment>
<evidence type="ECO:0000259" key="2">
    <source>
        <dbReference type="Pfam" id="PF17836"/>
    </source>
</evidence>
<dbReference type="RefSeq" id="WP_247198062.1">
    <property type="nucleotide sequence ID" value="NZ_JALKCG010000001.1"/>
</dbReference>
<dbReference type="Gene3D" id="2.160.10.10">
    <property type="entry name" value="Hexapeptide repeat proteins"/>
    <property type="match status" value="1"/>
</dbReference>
<dbReference type="PANTHER" id="PTHR43300:SF7">
    <property type="entry name" value="UDP-N-ACETYLBACILLOSAMINE N-ACETYLTRANSFERASE"/>
    <property type="match status" value="1"/>
</dbReference>
<reference evidence="3 4" key="1">
    <citation type="submission" date="2022-04" db="EMBL/GenBank/DDBJ databases">
        <authorList>
            <person name="Grouzdev D.S."/>
            <person name="Pantiukh K.S."/>
            <person name="Krutkina M.S."/>
        </authorList>
    </citation>
    <scope>NUCLEOTIDE SEQUENCE [LARGE SCALE GENOMIC DNA]</scope>
    <source>
        <strain evidence="3 4">Jip08</strain>
    </source>
</reference>
<dbReference type="Gene3D" id="3.40.50.20">
    <property type="match status" value="1"/>
</dbReference>
<comment type="caution">
    <text evidence="3">The sequence shown here is derived from an EMBL/GenBank/DDBJ whole genome shotgun (WGS) entry which is preliminary data.</text>
</comment>
<proteinExistence type="inferred from homology"/>
<name>A0ABT0DGR4_9HYPH</name>
<reference evidence="4" key="2">
    <citation type="submission" date="2023-07" db="EMBL/GenBank/DDBJ databases">
        <title>Ancylobacter moscoviensis sp. nov., facultatively methylotrophic bacteria from activated sludge and the reclassification of Starkeya novella (Starkey 1934) Kelly et al. 2000 as Ancylobacter novellus comb. nov., Starkeya koreensis Im et al. 2006 as Ancylobacter koreensis comb.nov., Angulomicrobium tetraedrale Vasil'eva et al. 1986 as Ancylobacter tetraedralis comb. nov., Angulomicrobium amanitiforme Fritz et al. 2004 as Ancylobacter amanitiformis comb. nov. and Methylorhabdus multivorans Doronina et al. 1996 as Ancylobacter multivorans comb. nov. and emended description of the genus Ancylobacter.</title>
        <authorList>
            <person name="Doronina N."/>
            <person name="Chemodurova A."/>
            <person name="Grouzdev D."/>
            <person name="Koziaeva V."/>
            <person name="Shi W."/>
            <person name="Wu L."/>
            <person name="Kaparullina E."/>
        </authorList>
    </citation>
    <scope>NUCLEOTIDE SEQUENCE [LARGE SCALE GENOMIC DNA]</scope>
    <source>
        <strain evidence="4">Jip08</strain>
    </source>
</reference>